<evidence type="ECO:0000259" key="8">
    <source>
        <dbReference type="PROSITE" id="PS50110"/>
    </source>
</evidence>
<dbReference type="GO" id="GO:0000155">
    <property type="term" value="F:phosphorelay sensor kinase activity"/>
    <property type="evidence" value="ECO:0007669"/>
    <property type="project" value="InterPro"/>
</dbReference>
<dbReference type="InterPro" id="IPR036890">
    <property type="entry name" value="HATPase_C_sf"/>
</dbReference>
<protein>
    <recommendedName>
        <fullName evidence="2">histidine kinase</fullName>
        <ecNumber evidence="2">2.7.13.3</ecNumber>
    </recommendedName>
</protein>
<sequence length="396" mass="41278">MTAAGKGADGARLALLAHDLRTPLSAMRLTADLIGAEPLSERQRGHLDILIRSIDALAEMTGELIRRGRPDAEPEAVTGDARRIVADVVDLFRIAATQKGLTLEVRLPKTAEPLAIAAPMALRRMLAALVDNAVKYTDAGVVVVAIEASATKDGATKDGATKDGATKDGATQEGWLRLSVTDTGPGVDPMERARLFRPYVRGSAGRNGVQGSGLGLWGVAQLVKEAGGRLTLSSPPEGGTCFTLELPLAAAAGGPAPVASHAGIAEPDAEAHVLIVDDNDTNRRLLSALLESFGITCDQAASGTAAVEMVARTPYDAVLLDLHMPGMSGLETAASLRAGPGGDGLPLIAVTAALESVGDRRLRQAGFQEVLAKPLSPAHLFQALDLARRHRRERHA</sequence>
<reference evidence="9 10" key="1">
    <citation type="journal article" date="2011" name="J. Bacteriol.">
        <title>Complete genome sequence of Polymorphum gilvum SL003B-26A1T, a crude oil-degrading bacterium from oil-polluted saline soil.</title>
        <authorList>
            <person name="Li S.G."/>
            <person name="Tang Y.Q."/>
            <person name="Nie Y."/>
            <person name="Cai M."/>
            <person name="Wu X.L."/>
        </authorList>
    </citation>
    <scope>NUCLEOTIDE SEQUENCE [LARGE SCALE GENOMIC DNA]</scope>
    <source>
        <strain evidence="10">LMG 25793 / CGMCC 1.9160 / SL003B-26A1</strain>
    </source>
</reference>
<keyword evidence="3 6" id="KW-0597">Phosphoprotein</keyword>
<dbReference type="InterPro" id="IPR036097">
    <property type="entry name" value="HisK_dim/P_sf"/>
</dbReference>
<dbReference type="InterPro" id="IPR003661">
    <property type="entry name" value="HisK_dim/P_dom"/>
</dbReference>
<evidence type="ECO:0000256" key="5">
    <source>
        <dbReference type="ARBA" id="ARBA00022777"/>
    </source>
</evidence>
<proteinExistence type="predicted"/>
<dbReference type="CDD" id="cd00082">
    <property type="entry name" value="HisKA"/>
    <property type="match status" value="1"/>
</dbReference>
<dbReference type="Proteomes" id="UP000008130">
    <property type="component" value="Chromosome"/>
</dbReference>
<evidence type="ECO:0000256" key="4">
    <source>
        <dbReference type="ARBA" id="ARBA00022679"/>
    </source>
</evidence>
<dbReference type="PANTHER" id="PTHR43047">
    <property type="entry name" value="TWO-COMPONENT HISTIDINE PROTEIN KINASE"/>
    <property type="match status" value="1"/>
</dbReference>
<dbReference type="Pfam" id="PF02518">
    <property type="entry name" value="HATPase_c"/>
    <property type="match status" value="1"/>
</dbReference>
<dbReference type="SUPFAM" id="SSF47384">
    <property type="entry name" value="Homodimeric domain of signal transducing histidine kinase"/>
    <property type="match status" value="1"/>
</dbReference>
<evidence type="ECO:0000259" key="7">
    <source>
        <dbReference type="PROSITE" id="PS50109"/>
    </source>
</evidence>
<dbReference type="InterPro" id="IPR001789">
    <property type="entry name" value="Sig_transdc_resp-reg_receiver"/>
</dbReference>
<dbReference type="Gene3D" id="3.30.565.10">
    <property type="entry name" value="Histidine kinase-like ATPase, C-terminal domain"/>
    <property type="match status" value="1"/>
</dbReference>
<dbReference type="SMART" id="SM00388">
    <property type="entry name" value="HisKA"/>
    <property type="match status" value="1"/>
</dbReference>
<keyword evidence="4" id="KW-0808">Transferase</keyword>
<dbReference type="KEGG" id="pgv:SL003B_0235"/>
<dbReference type="eggNOG" id="COG0784">
    <property type="taxonomic scope" value="Bacteria"/>
</dbReference>
<keyword evidence="10" id="KW-1185">Reference proteome</keyword>
<name>F2J0D9_POLGS</name>
<dbReference type="PATRIC" id="fig|991905.3.peg.239"/>
<dbReference type="PRINTS" id="PR00344">
    <property type="entry name" value="BCTRLSENSOR"/>
</dbReference>
<dbReference type="eggNOG" id="COG2205">
    <property type="taxonomic scope" value="Bacteria"/>
</dbReference>
<dbReference type="GO" id="GO:0005886">
    <property type="term" value="C:plasma membrane"/>
    <property type="evidence" value="ECO:0007669"/>
    <property type="project" value="TreeGrafter"/>
</dbReference>
<dbReference type="Pfam" id="PF00072">
    <property type="entry name" value="Response_reg"/>
    <property type="match status" value="1"/>
</dbReference>
<dbReference type="EC" id="2.7.13.3" evidence="2"/>
<feature type="domain" description="Response regulatory" evidence="8">
    <location>
        <begin position="272"/>
        <end position="388"/>
    </location>
</feature>
<dbReference type="InterPro" id="IPR005467">
    <property type="entry name" value="His_kinase_dom"/>
</dbReference>
<dbReference type="SUPFAM" id="SSF52172">
    <property type="entry name" value="CheY-like"/>
    <property type="match status" value="1"/>
</dbReference>
<evidence type="ECO:0000256" key="2">
    <source>
        <dbReference type="ARBA" id="ARBA00012438"/>
    </source>
</evidence>
<evidence type="ECO:0000256" key="6">
    <source>
        <dbReference type="PROSITE-ProRule" id="PRU00169"/>
    </source>
</evidence>
<evidence type="ECO:0000313" key="10">
    <source>
        <dbReference type="Proteomes" id="UP000008130"/>
    </source>
</evidence>
<accession>F2J0D9</accession>
<dbReference type="SMART" id="SM00448">
    <property type="entry name" value="REC"/>
    <property type="match status" value="1"/>
</dbReference>
<dbReference type="SMART" id="SM00387">
    <property type="entry name" value="HATPase_c"/>
    <property type="match status" value="1"/>
</dbReference>
<dbReference type="AlphaFoldDB" id="F2J0D9"/>
<dbReference type="OrthoDB" id="9801651at2"/>
<dbReference type="Gene3D" id="3.40.50.2300">
    <property type="match status" value="1"/>
</dbReference>
<dbReference type="InterPro" id="IPR003594">
    <property type="entry name" value="HATPase_dom"/>
</dbReference>
<feature type="modified residue" description="4-aspartylphosphate" evidence="6">
    <location>
        <position position="321"/>
    </location>
</feature>
<dbReference type="STRING" id="991905.SL003B_0235"/>
<dbReference type="PROSITE" id="PS50110">
    <property type="entry name" value="RESPONSE_REGULATORY"/>
    <property type="match status" value="1"/>
</dbReference>
<dbReference type="EMBL" id="CP002568">
    <property type="protein sequence ID" value="ADZ68673.1"/>
    <property type="molecule type" value="Genomic_DNA"/>
</dbReference>
<dbReference type="InterPro" id="IPR011006">
    <property type="entry name" value="CheY-like_superfamily"/>
</dbReference>
<evidence type="ECO:0000256" key="1">
    <source>
        <dbReference type="ARBA" id="ARBA00000085"/>
    </source>
</evidence>
<dbReference type="PANTHER" id="PTHR43047:SF72">
    <property type="entry name" value="OSMOSENSING HISTIDINE PROTEIN KINASE SLN1"/>
    <property type="match status" value="1"/>
</dbReference>
<dbReference type="Pfam" id="PF00512">
    <property type="entry name" value="HisKA"/>
    <property type="match status" value="1"/>
</dbReference>
<dbReference type="CDD" id="cd17546">
    <property type="entry name" value="REC_hyHK_CKI1_RcsC-like"/>
    <property type="match status" value="1"/>
</dbReference>
<dbReference type="GO" id="GO:0009927">
    <property type="term" value="F:histidine phosphotransfer kinase activity"/>
    <property type="evidence" value="ECO:0007669"/>
    <property type="project" value="TreeGrafter"/>
</dbReference>
<keyword evidence="5 9" id="KW-0418">Kinase</keyword>
<dbReference type="RefSeq" id="WP_013650998.1">
    <property type="nucleotide sequence ID" value="NC_015259.1"/>
</dbReference>
<gene>
    <name evidence="9" type="ordered locus">SL003B_0235</name>
</gene>
<evidence type="ECO:0000313" key="9">
    <source>
        <dbReference type="EMBL" id="ADZ68673.1"/>
    </source>
</evidence>
<comment type="catalytic activity">
    <reaction evidence="1">
        <text>ATP + protein L-histidine = ADP + protein N-phospho-L-histidine.</text>
        <dbReference type="EC" id="2.7.13.3"/>
    </reaction>
</comment>
<feature type="domain" description="Histidine kinase" evidence="7">
    <location>
        <begin position="15"/>
        <end position="250"/>
    </location>
</feature>
<organism evidence="9 10">
    <name type="scientific">Polymorphum gilvum (strain LMG 25793 / CGMCC 1.9160 / SL003B-26A1)</name>
    <dbReference type="NCBI Taxonomy" id="991905"/>
    <lineage>
        <taxon>Bacteria</taxon>
        <taxon>Pseudomonadati</taxon>
        <taxon>Pseudomonadota</taxon>
        <taxon>Alphaproteobacteria</taxon>
        <taxon>Rhodobacterales</taxon>
        <taxon>Paracoccaceae</taxon>
        <taxon>Polymorphum</taxon>
    </lineage>
</organism>
<dbReference type="Gene3D" id="1.10.287.130">
    <property type="match status" value="1"/>
</dbReference>
<dbReference type="InterPro" id="IPR004358">
    <property type="entry name" value="Sig_transdc_His_kin-like_C"/>
</dbReference>
<evidence type="ECO:0000256" key="3">
    <source>
        <dbReference type="ARBA" id="ARBA00022553"/>
    </source>
</evidence>
<dbReference type="SUPFAM" id="SSF55874">
    <property type="entry name" value="ATPase domain of HSP90 chaperone/DNA topoisomerase II/histidine kinase"/>
    <property type="match status" value="1"/>
</dbReference>
<dbReference type="HOGENOM" id="CLU_000445_114_15_5"/>
<dbReference type="PROSITE" id="PS50109">
    <property type="entry name" value="HIS_KIN"/>
    <property type="match status" value="1"/>
</dbReference>